<gene>
    <name evidence="1" type="ORF">Ate02nite_72550</name>
</gene>
<dbReference type="AlphaFoldDB" id="A0A919NUJ9"/>
<keyword evidence="2" id="KW-1185">Reference proteome</keyword>
<sequence length="142" mass="15931">MLRRWLSIRQEGTVRARSGIAVPEETKVVSARELMGLVDVARGVHLGCDVAGLTVGESHFYLLLPHVYEVAPVPAWRCRVIAFYGGLSAEMGEGERMGLGRLDIAVDDYRRLRPAPRKVERQLLHWLAWKAVEAVRKAAEDQ</sequence>
<protein>
    <submittedName>
        <fullName evidence="1">Uncharacterized protein</fullName>
    </submittedName>
</protein>
<comment type="caution">
    <text evidence="1">The sequence shown here is derived from an EMBL/GenBank/DDBJ whole genome shotgun (WGS) entry which is preliminary data.</text>
</comment>
<dbReference type="EMBL" id="BOMY01000046">
    <property type="protein sequence ID" value="GIF24525.1"/>
    <property type="molecule type" value="Genomic_DNA"/>
</dbReference>
<reference evidence="1" key="1">
    <citation type="submission" date="2021-01" db="EMBL/GenBank/DDBJ databases">
        <title>Whole genome shotgun sequence of Actinoplanes tereljensis NBRC 105297.</title>
        <authorList>
            <person name="Komaki H."/>
            <person name="Tamura T."/>
        </authorList>
    </citation>
    <scope>NUCLEOTIDE SEQUENCE</scope>
    <source>
        <strain evidence="1">NBRC 105297</strain>
    </source>
</reference>
<evidence type="ECO:0000313" key="2">
    <source>
        <dbReference type="Proteomes" id="UP000623608"/>
    </source>
</evidence>
<dbReference type="Proteomes" id="UP000623608">
    <property type="component" value="Unassembled WGS sequence"/>
</dbReference>
<proteinExistence type="predicted"/>
<organism evidence="1 2">
    <name type="scientific">Paractinoplanes tereljensis</name>
    <dbReference type="NCBI Taxonomy" id="571912"/>
    <lineage>
        <taxon>Bacteria</taxon>
        <taxon>Bacillati</taxon>
        <taxon>Actinomycetota</taxon>
        <taxon>Actinomycetes</taxon>
        <taxon>Micromonosporales</taxon>
        <taxon>Micromonosporaceae</taxon>
        <taxon>Paractinoplanes</taxon>
    </lineage>
</organism>
<evidence type="ECO:0000313" key="1">
    <source>
        <dbReference type="EMBL" id="GIF24525.1"/>
    </source>
</evidence>
<name>A0A919NUJ9_9ACTN</name>
<accession>A0A919NUJ9</accession>